<evidence type="ECO:0000259" key="9">
    <source>
        <dbReference type="Pfam" id="PF01624"/>
    </source>
</evidence>
<keyword evidence="6" id="KW-0238">DNA-binding</keyword>
<evidence type="ECO:0000256" key="1">
    <source>
        <dbReference type="ARBA" id="ARBA00004123"/>
    </source>
</evidence>
<evidence type="ECO:0000256" key="2">
    <source>
        <dbReference type="ARBA" id="ARBA00006271"/>
    </source>
</evidence>
<dbReference type="GO" id="GO:0006298">
    <property type="term" value="P:mismatch repair"/>
    <property type="evidence" value="ECO:0007669"/>
    <property type="project" value="InterPro"/>
</dbReference>
<keyword evidence="5" id="KW-0067">ATP-binding</keyword>
<reference evidence="10 11" key="1">
    <citation type="submission" date="2019-01" db="EMBL/GenBank/DDBJ databases">
        <title>A draft genome assembly of the solar-powered sea slug Elysia chlorotica.</title>
        <authorList>
            <person name="Cai H."/>
            <person name="Li Q."/>
            <person name="Fang X."/>
            <person name="Li J."/>
            <person name="Curtis N.E."/>
            <person name="Altenburger A."/>
            <person name="Shibata T."/>
            <person name="Feng M."/>
            <person name="Maeda T."/>
            <person name="Schwartz J.A."/>
            <person name="Shigenobu S."/>
            <person name="Lundholm N."/>
            <person name="Nishiyama T."/>
            <person name="Yang H."/>
            <person name="Hasebe M."/>
            <person name="Li S."/>
            <person name="Pierce S.K."/>
            <person name="Wang J."/>
        </authorList>
    </citation>
    <scope>NUCLEOTIDE SEQUENCE [LARGE SCALE GENOMIC DNA]</scope>
    <source>
        <strain evidence="10">EC2010</strain>
        <tissue evidence="10">Whole organism of an adult</tissue>
    </source>
</reference>
<evidence type="ECO:0000256" key="4">
    <source>
        <dbReference type="ARBA" id="ARBA00022763"/>
    </source>
</evidence>
<dbReference type="FunFam" id="3.40.1170.10:FF:000003">
    <property type="entry name" value="DNA mismatch repair protein"/>
    <property type="match status" value="1"/>
</dbReference>
<feature type="non-terminal residue" evidence="10">
    <location>
        <position position="117"/>
    </location>
</feature>
<accession>A0A433SMQ7</accession>
<dbReference type="EMBL" id="RQTK01001409">
    <property type="protein sequence ID" value="RUS70438.1"/>
    <property type="molecule type" value="Genomic_DNA"/>
</dbReference>
<keyword evidence="7" id="KW-0234">DNA repair</keyword>
<evidence type="ECO:0000313" key="10">
    <source>
        <dbReference type="EMBL" id="RUS70438.1"/>
    </source>
</evidence>
<evidence type="ECO:0000256" key="7">
    <source>
        <dbReference type="ARBA" id="ARBA00023204"/>
    </source>
</evidence>
<dbReference type="Gene3D" id="3.40.1170.10">
    <property type="entry name" value="DNA repair protein MutS, domain I"/>
    <property type="match status" value="1"/>
</dbReference>
<evidence type="ECO:0000256" key="8">
    <source>
        <dbReference type="ARBA" id="ARBA00023242"/>
    </source>
</evidence>
<keyword evidence="4" id="KW-0227">DNA damage</keyword>
<evidence type="ECO:0000256" key="5">
    <source>
        <dbReference type="ARBA" id="ARBA00022840"/>
    </source>
</evidence>
<protein>
    <recommendedName>
        <fullName evidence="9">DNA mismatch repair protein MutS-like N-terminal domain-containing protein</fullName>
    </recommendedName>
</protein>
<dbReference type="OrthoDB" id="295033at2759"/>
<dbReference type="GO" id="GO:0005634">
    <property type="term" value="C:nucleus"/>
    <property type="evidence" value="ECO:0007669"/>
    <property type="project" value="UniProtKB-SubCell"/>
</dbReference>
<dbReference type="STRING" id="188477.A0A433SMQ7"/>
<keyword evidence="8" id="KW-0539">Nucleus</keyword>
<keyword evidence="11" id="KW-1185">Reference proteome</keyword>
<proteinExistence type="inferred from homology"/>
<dbReference type="AlphaFoldDB" id="A0A433SMQ7"/>
<feature type="domain" description="DNA mismatch repair protein MutS-like N-terminal" evidence="9">
    <location>
        <begin position="18"/>
        <end position="109"/>
    </location>
</feature>
<dbReference type="Proteomes" id="UP000271974">
    <property type="component" value="Unassembled WGS sequence"/>
</dbReference>
<dbReference type="Pfam" id="PF01624">
    <property type="entry name" value="MutS_I"/>
    <property type="match status" value="1"/>
</dbReference>
<evidence type="ECO:0000313" key="11">
    <source>
        <dbReference type="Proteomes" id="UP000271974"/>
    </source>
</evidence>
<evidence type="ECO:0000256" key="3">
    <source>
        <dbReference type="ARBA" id="ARBA00022741"/>
    </source>
</evidence>
<dbReference type="GO" id="GO:0005524">
    <property type="term" value="F:ATP binding"/>
    <property type="evidence" value="ECO:0007669"/>
    <property type="project" value="UniProtKB-KW"/>
</dbReference>
<comment type="similarity">
    <text evidence="2">Belongs to the DNA mismatch repair MutS family.</text>
</comment>
<dbReference type="InterPro" id="IPR007695">
    <property type="entry name" value="DNA_mismatch_repair_MutS-lik_N"/>
</dbReference>
<gene>
    <name evidence="10" type="ORF">EGW08_021801</name>
</gene>
<comment type="subcellular location">
    <subcellularLocation>
        <location evidence="1">Nucleus</location>
    </subcellularLocation>
</comment>
<evidence type="ECO:0000256" key="6">
    <source>
        <dbReference type="ARBA" id="ARBA00023125"/>
    </source>
</evidence>
<dbReference type="InterPro" id="IPR016151">
    <property type="entry name" value="DNA_mismatch_repair_MutS_N"/>
</dbReference>
<keyword evidence="3" id="KW-0547">Nucleotide-binding</keyword>
<name>A0A433SMQ7_ELYCH</name>
<organism evidence="10 11">
    <name type="scientific">Elysia chlorotica</name>
    <name type="common">Eastern emerald elysia</name>
    <name type="synonym">Sea slug</name>
    <dbReference type="NCBI Taxonomy" id="188477"/>
    <lineage>
        <taxon>Eukaryota</taxon>
        <taxon>Metazoa</taxon>
        <taxon>Spiralia</taxon>
        <taxon>Lophotrochozoa</taxon>
        <taxon>Mollusca</taxon>
        <taxon>Gastropoda</taxon>
        <taxon>Heterobranchia</taxon>
        <taxon>Euthyneura</taxon>
        <taxon>Panpulmonata</taxon>
        <taxon>Sacoglossa</taxon>
        <taxon>Placobranchoidea</taxon>
        <taxon>Plakobranchidae</taxon>
        <taxon>Elysia</taxon>
    </lineage>
</organism>
<dbReference type="GO" id="GO:0030983">
    <property type="term" value="F:mismatched DNA binding"/>
    <property type="evidence" value="ECO:0007669"/>
    <property type="project" value="InterPro"/>
</dbReference>
<comment type="caution">
    <text evidence="10">The sequence shown here is derived from an EMBL/GenBank/DDBJ whole genome shotgun (WGS) entry which is preliminary data.</text>
</comment>
<sequence>MALQAKHELQLDAVQEQGFVAFLKSLPEKPGSTLRVFDRTDYYTVHGEDAVFVAKEVFKTTGVIKYIGGSKKIESVVLSHMNFEAFARELLLVRQYRVEVYANKGSAKSNDWSISFK</sequence>